<comment type="caution">
    <text evidence="7">The sequence shown here is derived from an EMBL/GenBank/DDBJ whole genome shotgun (WGS) entry which is preliminary data.</text>
</comment>
<keyword evidence="5 6" id="KW-0472">Membrane</keyword>
<feature type="transmembrane region" description="Helical" evidence="6">
    <location>
        <begin position="139"/>
        <end position="158"/>
    </location>
</feature>
<feature type="transmembrane region" description="Helical" evidence="6">
    <location>
        <begin position="206"/>
        <end position="230"/>
    </location>
</feature>
<evidence type="ECO:0000256" key="3">
    <source>
        <dbReference type="ARBA" id="ARBA00022692"/>
    </source>
</evidence>
<dbReference type="Proteomes" id="UP000286134">
    <property type="component" value="Unassembled WGS sequence"/>
</dbReference>
<evidence type="ECO:0000256" key="6">
    <source>
        <dbReference type="SAM" id="Phobius"/>
    </source>
</evidence>
<dbReference type="STRING" id="212602.A0A420HLT5"/>
<keyword evidence="4 6" id="KW-1133">Transmembrane helix</keyword>
<comment type="similarity">
    <text evidence="2">Belongs to the acetate uptake transporter (AceTr) (TC 2.A.96) family.</text>
</comment>
<feature type="transmembrane region" description="Helical" evidence="6">
    <location>
        <begin position="165"/>
        <end position="186"/>
    </location>
</feature>
<feature type="transmembrane region" description="Helical" evidence="6">
    <location>
        <begin position="237"/>
        <end position="260"/>
    </location>
</feature>
<dbReference type="InterPro" id="IPR051633">
    <property type="entry name" value="AceTr"/>
</dbReference>
<dbReference type="PANTHER" id="PTHR31123">
    <property type="entry name" value="ACCUMULATION OF DYADS PROTEIN 2-RELATED"/>
    <property type="match status" value="1"/>
</dbReference>
<dbReference type="PANTHER" id="PTHR31123:SF4">
    <property type="entry name" value="PROTEIN ALCS"/>
    <property type="match status" value="1"/>
</dbReference>
<accession>A0A420HLT5</accession>
<dbReference type="EMBL" id="MCFK01006807">
    <property type="protein sequence ID" value="RKF58394.1"/>
    <property type="molecule type" value="Genomic_DNA"/>
</dbReference>
<reference evidence="7 8" key="1">
    <citation type="journal article" date="2018" name="BMC Genomics">
        <title>Comparative genome analyses reveal sequence features reflecting distinct modes of host-adaptation between dicot and monocot powdery mildew.</title>
        <authorList>
            <person name="Wu Y."/>
            <person name="Ma X."/>
            <person name="Pan Z."/>
            <person name="Kale S.D."/>
            <person name="Song Y."/>
            <person name="King H."/>
            <person name="Zhang Q."/>
            <person name="Presley C."/>
            <person name="Deng X."/>
            <person name="Wei C.I."/>
            <person name="Xiao S."/>
        </authorList>
    </citation>
    <scope>NUCLEOTIDE SEQUENCE [LARGE SCALE GENOMIC DNA]</scope>
    <source>
        <strain evidence="7">UMSG2</strain>
    </source>
</reference>
<dbReference type="InterPro" id="IPR000791">
    <property type="entry name" value="Gpr1/Fun34/SatP-like"/>
</dbReference>
<protein>
    <submittedName>
        <fullName evidence="7">Protein alcS</fullName>
    </submittedName>
</protein>
<keyword evidence="8" id="KW-1185">Reference proteome</keyword>
<dbReference type="OrthoDB" id="3648309at2759"/>
<evidence type="ECO:0000256" key="2">
    <source>
        <dbReference type="ARBA" id="ARBA00005587"/>
    </source>
</evidence>
<evidence type="ECO:0000313" key="8">
    <source>
        <dbReference type="Proteomes" id="UP000286134"/>
    </source>
</evidence>
<evidence type="ECO:0000256" key="1">
    <source>
        <dbReference type="ARBA" id="ARBA00004141"/>
    </source>
</evidence>
<dbReference type="GO" id="GO:0015123">
    <property type="term" value="F:acetate transmembrane transporter activity"/>
    <property type="evidence" value="ECO:0007669"/>
    <property type="project" value="TreeGrafter"/>
</dbReference>
<feature type="transmembrane region" description="Helical" evidence="6">
    <location>
        <begin position="108"/>
        <end position="127"/>
    </location>
</feature>
<gene>
    <name evidence="7" type="ORF">OnM2_068068</name>
</gene>
<proteinExistence type="inferred from homology"/>
<dbReference type="Pfam" id="PF01184">
    <property type="entry name" value="Gpr1_Fun34_YaaH"/>
    <property type="match status" value="1"/>
</dbReference>
<comment type="subcellular location">
    <subcellularLocation>
        <location evidence="1">Membrane</location>
        <topology evidence="1">Multi-pass membrane protein</topology>
    </subcellularLocation>
</comment>
<name>A0A420HLT5_9PEZI</name>
<keyword evidence="3 6" id="KW-0812">Transmembrane</keyword>
<evidence type="ECO:0000313" key="7">
    <source>
        <dbReference type="EMBL" id="RKF58394.1"/>
    </source>
</evidence>
<sequence length="333" mass="36580">MTAVCCHITGFILHSILNLSPKMASPGLEKHNQVDSSLSNDDSESAALRQAECDELHRQFQSAGIKLSRDLLEKIYLPPTSSTPYRPIASNSNDTRDFRKGLGTPGPVALVGFLICLSPLACDLMGWRGSGGNGAAGMGSYYFFGGLLMILGGLLEFIVGRTFQFVVFCSFGGFWLTLASTLQPFYNVGAAYASVPNPTSPIQGFATVGFNASYGFFQVYMAVLCFVFFICSFRTNLVNVCLFFFLTIAFCLLASVNWVFAEIFAGDKTQIHKVHRIQVAAGAFLFMTSLVGWYSFFAIMLKIMDFPFQIPTGELTGLIQSRTERMKRKTNIA</sequence>
<dbReference type="GO" id="GO:0005886">
    <property type="term" value="C:plasma membrane"/>
    <property type="evidence" value="ECO:0007669"/>
    <property type="project" value="TreeGrafter"/>
</dbReference>
<evidence type="ECO:0000256" key="5">
    <source>
        <dbReference type="ARBA" id="ARBA00023136"/>
    </source>
</evidence>
<feature type="transmembrane region" description="Helical" evidence="6">
    <location>
        <begin position="280"/>
        <end position="301"/>
    </location>
</feature>
<organism evidence="7 8">
    <name type="scientific">Erysiphe neolycopersici</name>
    <dbReference type="NCBI Taxonomy" id="212602"/>
    <lineage>
        <taxon>Eukaryota</taxon>
        <taxon>Fungi</taxon>
        <taxon>Dikarya</taxon>
        <taxon>Ascomycota</taxon>
        <taxon>Pezizomycotina</taxon>
        <taxon>Leotiomycetes</taxon>
        <taxon>Erysiphales</taxon>
        <taxon>Erysiphaceae</taxon>
        <taxon>Erysiphe</taxon>
    </lineage>
</organism>
<evidence type="ECO:0000256" key="4">
    <source>
        <dbReference type="ARBA" id="ARBA00022989"/>
    </source>
</evidence>
<dbReference type="AlphaFoldDB" id="A0A420HLT5"/>